<accession>A0ABT6B6K8</accession>
<evidence type="ECO:0000313" key="3">
    <source>
        <dbReference type="EMBL" id="MDF4023723.1"/>
    </source>
</evidence>
<protein>
    <submittedName>
        <fullName evidence="3">Uncharacterized protein</fullName>
    </submittedName>
</protein>
<comment type="caution">
    <text evidence="3">The sequence shown here is derived from an EMBL/GenBank/DDBJ whole genome shotgun (WGS) entry which is preliminary data.</text>
</comment>
<dbReference type="EMBL" id="JARJJS010000001">
    <property type="protein sequence ID" value="MDF4023723.1"/>
    <property type="molecule type" value="Genomic_DNA"/>
</dbReference>
<keyword evidence="2" id="KW-1133">Transmembrane helix</keyword>
<keyword evidence="4" id="KW-1185">Reference proteome</keyword>
<feature type="compositionally biased region" description="Pro residues" evidence="1">
    <location>
        <begin position="204"/>
        <end position="216"/>
    </location>
</feature>
<feature type="region of interest" description="Disordered" evidence="1">
    <location>
        <begin position="305"/>
        <end position="452"/>
    </location>
</feature>
<reference evidence="3 4" key="1">
    <citation type="journal article" date="2024" name="Curr. Microbiol.">
        <title>Luteibacter sahnii sp. nov., A Novel Yellow-Colored Xanthomonadin Pigment Producing Probiotic Bacterium from Healthy Rice Seed Microbiome.</title>
        <authorList>
            <person name="Jaiswal G."/>
            <person name="Rana R."/>
            <person name="Nayak P.K."/>
            <person name="Chouhan R."/>
            <person name="Gandhi S.G."/>
            <person name="Patel H.K."/>
            <person name="Patil P.B."/>
        </authorList>
    </citation>
    <scope>NUCLEOTIDE SEQUENCE [LARGE SCALE GENOMIC DNA]</scope>
    <source>
        <strain evidence="3 4">PPL201</strain>
    </source>
</reference>
<feature type="compositionally biased region" description="Polar residues" evidence="1">
    <location>
        <begin position="370"/>
        <end position="396"/>
    </location>
</feature>
<evidence type="ECO:0000313" key="4">
    <source>
        <dbReference type="Proteomes" id="UP001528850"/>
    </source>
</evidence>
<gene>
    <name evidence="3" type="ORF">P3W24_01870</name>
</gene>
<organism evidence="3 4">
    <name type="scientific">Luteibacter sahnii</name>
    <dbReference type="NCBI Taxonomy" id="3021977"/>
    <lineage>
        <taxon>Bacteria</taxon>
        <taxon>Pseudomonadati</taxon>
        <taxon>Pseudomonadota</taxon>
        <taxon>Gammaproteobacteria</taxon>
        <taxon>Lysobacterales</taxon>
        <taxon>Rhodanobacteraceae</taxon>
        <taxon>Luteibacter</taxon>
    </lineage>
</organism>
<evidence type="ECO:0000256" key="1">
    <source>
        <dbReference type="SAM" id="MobiDB-lite"/>
    </source>
</evidence>
<feature type="compositionally biased region" description="Pro residues" evidence="1">
    <location>
        <begin position="123"/>
        <end position="140"/>
    </location>
</feature>
<name>A0ABT6B6K8_9GAMM</name>
<evidence type="ECO:0000256" key="2">
    <source>
        <dbReference type="SAM" id="Phobius"/>
    </source>
</evidence>
<dbReference type="Proteomes" id="UP001528850">
    <property type="component" value="Unassembled WGS sequence"/>
</dbReference>
<feature type="transmembrane region" description="Helical" evidence="2">
    <location>
        <begin position="21"/>
        <end position="44"/>
    </location>
</feature>
<feature type="region of interest" description="Disordered" evidence="1">
    <location>
        <begin position="193"/>
        <end position="287"/>
    </location>
</feature>
<proteinExistence type="predicted"/>
<feature type="region of interest" description="Disordered" evidence="1">
    <location>
        <begin position="91"/>
        <end position="164"/>
    </location>
</feature>
<keyword evidence="2" id="KW-0812">Transmembrane</keyword>
<sequence length="638" mass="64563">MQALVYRRVLRQEPRDSARRIAAWVGTILIHLIFLFGMVLGPAYETLPPPPERDTAADALQVRLIDKPPPPKPPAIGTPSRAPIVQTLWKTRHSKASEASGGSRATSVASAAKSRPAVATPAAPTPKVKPTPRVATPPPSVEAVADTPLVQPKAPPKQPDLERVPLPAQAPPDLAMDTPRPVVVPPRFQPEPVRKAQVEGTAAMPPPASLALPPTPASQVAVTPDAPRITSDRTAPVPTTAISLAPVPRPEVAVSSAPPTPQDTPLPVIAQEPTAPPAPQVAAPDRPVPPKVAVEAIRAPAVEADTELAAVPLPDAAVRPTVGAPDTSSDRPIVQAPSIAPSDLQRPVAGADASPTPPGEAPGANAAGESTAQAPGQQGKSGERSTPSPAGSSVPSTPGVANVAASGSNTPGAAAESGKPGAVHGVEDSNRLTGANGTADRADGVAGGQGDKTGQVGAFVELKPRGDVTLHPGARVRVDYQATRFDKDWTPKGDSSVDTALRRAADKATAHVTVRLPLGLRLNCVAGPGNAGGKMNAIALLSFGCGGDPPPTPDATNATRLVKNQTMAPARPLAPDLPPANAATVAAAPVAVDNTAFCATARIAGGPLPAACAPSIKLNVQAAPSSAGSWVPASDQFK</sequence>
<keyword evidence="2" id="KW-0472">Membrane</keyword>